<keyword evidence="3" id="KW-1185">Reference proteome</keyword>
<reference evidence="2" key="1">
    <citation type="submission" date="2022-12" db="EMBL/GenBank/DDBJ databases">
        <authorList>
            <person name="Petersen C."/>
        </authorList>
    </citation>
    <scope>NUCLEOTIDE SEQUENCE</scope>
    <source>
        <strain evidence="2">IBT 21472</strain>
    </source>
</reference>
<proteinExistence type="predicted"/>
<feature type="coiled-coil region" evidence="1">
    <location>
        <begin position="44"/>
        <end position="71"/>
    </location>
</feature>
<accession>A0A9W9QBL4</accession>
<keyword evidence="1" id="KW-0175">Coiled coil</keyword>
<protein>
    <submittedName>
        <fullName evidence="2">Uncharacterized protein</fullName>
    </submittedName>
</protein>
<reference evidence="2" key="2">
    <citation type="journal article" date="2023" name="IMA Fungus">
        <title>Comparative genomic study of the Penicillium genus elucidates a diverse pangenome and 15 lateral gene transfer events.</title>
        <authorList>
            <person name="Petersen C."/>
            <person name="Sorensen T."/>
            <person name="Nielsen M.R."/>
            <person name="Sondergaard T.E."/>
            <person name="Sorensen J.L."/>
            <person name="Fitzpatrick D.A."/>
            <person name="Frisvad J.C."/>
            <person name="Nielsen K.L."/>
        </authorList>
    </citation>
    <scope>NUCLEOTIDE SEQUENCE</scope>
    <source>
        <strain evidence="2">IBT 21472</strain>
    </source>
</reference>
<dbReference type="Proteomes" id="UP001147746">
    <property type="component" value="Unassembled WGS sequence"/>
</dbReference>
<sequence length="230" mass="26692">MGRKEHIERSVQKEVMTKVKSESDWTYDMFTKQGQVITKLVEKNEELGIEIETHARKIRKLEGRYDEVNAKLIHHQAHHNENINGFKSLAWQLSATQRSQYEWLSKLNEQGDQSNTQLMLQADRIFELQEQSSKAILKCSAHTDEIAQLERHFNAKLALHAEELLELKKPNGQLFEALKVHSDENNKLKHRGEDFTIQCPHSVSDAESMTTPKSPPKDINKTIFRDFMAM</sequence>
<dbReference type="AlphaFoldDB" id="A0A9W9QBL4"/>
<name>A0A9W9QBL4_9EURO</name>
<gene>
    <name evidence="2" type="ORF">N7476_000413</name>
</gene>
<organism evidence="2 3">
    <name type="scientific">Penicillium atrosanguineum</name>
    <dbReference type="NCBI Taxonomy" id="1132637"/>
    <lineage>
        <taxon>Eukaryota</taxon>
        <taxon>Fungi</taxon>
        <taxon>Dikarya</taxon>
        <taxon>Ascomycota</taxon>
        <taxon>Pezizomycotina</taxon>
        <taxon>Eurotiomycetes</taxon>
        <taxon>Eurotiomycetidae</taxon>
        <taxon>Eurotiales</taxon>
        <taxon>Aspergillaceae</taxon>
        <taxon>Penicillium</taxon>
    </lineage>
</organism>
<evidence type="ECO:0000313" key="3">
    <source>
        <dbReference type="Proteomes" id="UP001147746"/>
    </source>
</evidence>
<comment type="caution">
    <text evidence="2">The sequence shown here is derived from an EMBL/GenBank/DDBJ whole genome shotgun (WGS) entry which is preliminary data.</text>
</comment>
<dbReference type="EMBL" id="JAPZBO010000001">
    <property type="protein sequence ID" value="KAJ5330630.1"/>
    <property type="molecule type" value="Genomic_DNA"/>
</dbReference>
<dbReference type="OrthoDB" id="10601575at2759"/>
<evidence type="ECO:0000313" key="2">
    <source>
        <dbReference type="EMBL" id="KAJ5330630.1"/>
    </source>
</evidence>
<evidence type="ECO:0000256" key="1">
    <source>
        <dbReference type="SAM" id="Coils"/>
    </source>
</evidence>